<comment type="caution">
    <text evidence="1">The sequence shown here is derived from an EMBL/GenBank/DDBJ whole genome shotgun (WGS) entry which is preliminary data.</text>
</comment>
<accession>A0ABW5NE72</accession>
<dbReference type="Gene3D" id="3.60.15.10">
    <property type="entry name" value="Ribonuclease Z/Hydroxyacylglutathione hydrolase-like"/>
    <property type="match status" value="1"/>
</dbReference>
<dbReference type="Pfam" id="PF13483">
    <property type="entry name" value="Lactamase_B_3"/>
    <property type="match status" value="1"/>
</dbReference>
<proteinExistence type="predicted"/>
<protein>
    <submittedName>
        <fullName evidence="1">MBL fold metallo-hydrolase</fullName>
    </submittedName>
</protein>
<dbReference type="RefSeq" id="WP_378298317.1">
    <property type="nucleotide sequence ID" value="NZ_JBHULX010000039.1"/>
</dbReference>
<reference evidence="2" key="1">
    <citation type="journal article" date="2019" name="Int. J. Syst. Evol. Microbiol.">
        <title>The Global Catalogue of Microorganisms (GCM) 10K type strain sequencing project: providing services to taxonomists for standard genome sequencing and annotation.</title>
        <authorList>
            <consortium name="The Broad Institute Genomics Platform"/>
            <consortium name="The Broad Institute Genome Sequencing Center for Infectious Disease"/>
            <person name="Wu L."/>
            <person name="Ma J."/>
        </authorList>
    </citation>
    <scope>NUCLEOTIDE SEQUENCE [LARGE SCALE GENOMIC DNA]</scope>
    <source>
        <strain evidence="2">KCTC 42423</strain>
    </source>
</reference>
<dbReference type="Proteomes" id="UP001597459">
    <property type="component" value="Unassembled WGS sequence"/>
</dbReference>
<evidence type="ECO:0000313" key="2">
    <source>
        <dbReference type="Proteomes" id="UP001597459"/>
    </source>
</evidence>
<dbReference type="PANTHER" id="PTHR43546">
    <property type="entry name" value="UPF0173 METAL-DEPENDENT HYDROLASE MJ1163-RELATED"/>
    <property type="match status" value="1"/>
</dbReference>
<dbReference type="InterPro" id="IPR036866">
    <property type="entry name" value="RibonucZ/Hydroxyglut_hydro"/>
</dbReference>
<dbReference type="InterPro" id="IPR050114">
    <property type="entry name" value="UPF0173_UPF0282_UlaG_hydrolase"/>
</dbReference>
<gene>
    <name evidence="1" type="ORF">ACFSTE_17950</name>
</gene>
<sequence>MRYILPLLILLGCLIGCQQTKKSPVTTINPSTETTDTVIAQLLTDLHITPIHHASFIIQWKETTIFIDPVNAAAFNQHLDPDIILITDIHGDHMHIETLDSLHLEKTQLIAPQAVAEKLPAAYTDYLVVLNNGEKKEVGPVIVEGIPMYNLREEALQYHPKGRGNGYVLTLGSKKIYISGDTEDIPEMKALTDIDIAFVCMNQPWTMTVDRAIPAVMSFKPKLVYPYHYRGKEKDSDVVRFKNKLQQKNPEINVVLLDWYPNS</sequence>
<dbReference type="EMBL" id="JBHULX010000039">
    <property type="protein sequence ID" value="MFD2592725.1"/>
    <property type="molecule type" value="Genomic_DNA"/>
</dbReference>
<dbReference type="PANTHER" id="PTHR43546:SF3">
    <property type="entry name" value="UPF0173 METAL-DEPENDENT HYDROLASE MJ1163"/>
    <property type="match status" value="1"/>
</dbReference>
<organism evidence="1 2">
    <name type="scientific">Aquimarina hainanensis</name>
    <dbReference type="NCBI Taxonomy" id="1578017"/>
    <lineage>
        <taxon>Bacteria</taxon>
        <taxon>Pseudomonadati</taxon>
        <taxon>Bacteroidota</taxon>
        <taxon>Flavobacteriia</taxon>
        <taxon>Flavobacteriales</taxon>
        <taxon>Flavobacteriaceae</taxon>
        <taxon>Aquimarina</taxon>
    </lineage>
</organism>
<keyword evidence="2" id="KW-1185">Reference proteome</keyword>
<dbReference type="SUPFAM" id="SSF56281">
    <property type="entry name" value="Metallo-hydrolase/oxidoreductase"/>
    <property type="match status" value="1"/>
</dbReference>
<evidence type="ECO:0000313" key="1">
    <source>
        <dbReference type="EMBL" id="MFD2592725.1"/>
    </source>
</evidence>
<name>A0ABW5NE72_9FLAO</name>